<feature type="transmembrane region" description="Helical" evidence="5">
    <location>
        <begin position="173"/>
        <end position="191"/>
    </location>
</feature>
<protein>
    <submittedName>
        <fullName evidence="7">SulP family sulfate permease</fullName>
    </submittedName>
</protein>
<accession>A0AA46I5F1</accession>
<feature type="transmembrane region" description="Helical" evidence="5">
    <location>
        <begin position="124"/>
        <end position="145"/>
    </location>
</feature>
<keyword evidence="2 5" id="KW-0812">Transmembrane</keyword>
<dbReference type="Pfam" id="PF01740">
    <property type="entry name" value="STAS"/>
    <property type="match status" value="1"/>
</dbReference>
<dbReference type="InterPro" id="IPR011547">
    <property type="entry name" value="SLC26A/SulP_dom"/>
</dbReference>
<dbReference type="NCBIfam" id="TIGR00815">
    <property type="entry name" value="sulP"/>
    <property type="match status" value="1"/>
</dbReference>
<evidence type="ECO:0000313" key="7">
    <source>
        <dbReference type="EMBL" id="TDT69229.1"/>
    </source>
</evidence>
<evidence type="ECO:0000259" key="6">
    <source>
        <dbReference type="PROSITE" id="PS50801"/>
    </source>
</evidence>
<feature type="transmembrane region" description="Helical" evidence="5">
    <location>
        <begin position="93"/>
        <end position="112"/>
    </location>
</feature>
<dbReference type="InterPro" id="IPR036513">
    <property type="entry name" value="STAS_dom_sf"/>
</dbReference>
<evidence type="ECO:0000256" key="4">
    <source>
        <dbReference type="ARBA" id="ARBA00023136"/>
    </source>
</evidence>
<feature type="transmembrane region" description="Helical" evidence="5">
    <location>
        <begin position="382"/>
        <end position="408"/>
    </location>
</feature>
<gene>
    <name evidence="7" type="ORF">EV215_1571</name>
</gene>
<feature type="transmembrane region" description="Helical" evidence="5">
    <location>
        <begin position="320"/>
        <end position="338"/>
    </location>
</feature>
<comment type="subcellular location">
    <subcellularLocation>
        <location evidence="1">Membrane</location>
        <topology evidence="1">Multi-pass membrane protein</topology>
    </subcellularLocation>
</comment>
<evidence type="ECO:0000256" key="5">
    <source>
        <dbReference type="SAM" id="Phobius"/>
    </source>
</evidence>
<feature type="transmembrane region" description="Helical" evidence="5">
    <location>
        <begin position="249"/>
        <end position="273"/>
    </location>
</feature>
<keyword evidence="3 5" id="KW-1133">Transmembrane helix</keyword>
<feature type="domain" description="STAS" evidence="6">
    <location>
        <begin position="450"/>
        <end position="549"/>
    </location>
</feature>
<proteinExistence type="predicted"/>
<sequence>MSKVFYPKSLKVLKEGYDFNSFTKDLIAGIIVGIVALPLSIALAIASGVKPEQGLYTAIIAGFLIALFGGSRVQIGGPTGAFVIIVYNIVQKFGYTGLATASILAGIILVIFGAFRLGSFIKFIPYPVTVGFTSGIALLIFTSQIKDFLGLYDSAPTEFLEKFPYFIRNISNINFYSVFIGLITILITFFWSKKFKKIPGSLIAIITTTILVSSFKLPIDTIGSVFGDVPSSFPPLHFPSINLLTIKKLLPSAFTIAVLASIESLLSAVVADGMIGTRHNSNTELIAQGIANIFSPIFGGIPATGAIARTATNIKNGGRSPFAGIVHSITLLIIMLFLGKLAKMIPMATLSGILMIVAYNMSEIQHFIKLRKAPKSDFFVLLITFLLTVLADLTVAIQFGIILSALLFMKRMSEVTEAEFLKKEYYDTDEEFIATGILENNNPIPKEIEIFEINGPFFFGAASIFRDNLGNIEILPKFLILRMRNVPVIDATGLSALETIIKSCKKNNIQIIISGINKQPINAIQKIGLDKKLGKQFICKNINDAINIAKKNLYN</sequence>
<dbReference type="GO" id="GO:0016020">
    <property type="term" value="C:membrane"/>
    <property type="evidence" value="ECO:0007669"/>
    <property type="project" value="UniProtKB-SubCell"/>
</dbReference>
<dbReference type="Pfam" id="PF00916">
    <property type="entry name" value="Sulfate_transp"/>
    <property type="match status" value="1"/>
</dbReference>
<dbReference type="PANTHER" id="PTHR11814">
    <property type="entry name" value="SULFATE TRANSPORTER"/>
    <property type="match status" value="1"/>
</dbReference>
<evidence type="ECO:0000256" key="2">
    <source>
        <dbReference type="ARBA" id="ARBA00022692"/>
    </source>
</evidence>
<evidence type="ECO:0000313" key="8">
    <source>
        <dbReference type="Proteomes" id="UP000294678"/>
    </source>
</evidence>
<dbReference type="InterPro" id="IPR001902">
    <property type="entry name" value="SLC26A/SulP_fam"/>
</dbReference>
<name>A0AA46I5F1_9FUSO</name>
<evidence type="ECO:0000256" key="1">
    <source>
        <dbReference type="ARBA" id="ARBA00004141"/>
    </source>
</evidence>
<dbReference type="AlphaFoldDB" id="A0AA46I5F1"/>
<feature type="transmembrane region" description="Helical" evidence="5">
    <location>
        <begin position="26"/>
        <end position="47"/>
    </location>
</feature>
<dbReference type="PROSITE" id="PS50801">
    <property type="entry name" value="STAS"/>
    <property type="match status" value="1"/>
</dbReference>
<feature type="transmembrane region" description="Helical" evidence="5">
    <location>
        <begin position="345"/>
        <end position="362"/>
    </location>
</feature>
<feature type="transmembrane region" description="Helical" evidence="5">
    <location>
        <begin position="285"/>
        <end position="308"/>
    </location>
</feature>
<evidence type="ECO:0000256" key="3">
    <source>
        <dbReference type="ARBA" id="ARBA00022989"/>
    </source>
</evidence>
<dbReference type="Gene3D" id="3.30.750.24">
    <property type="entry name" value="STAS domain"/>
    <property type="match status" value="1"/>
</dbReference>
<dbReference type="EMBL" id="SOBG01000006">
    <property type="protein sequence ID" value="TDT69229.1"/>
    <property type="molecule type" value="Genomic_DNA"/>
</dbReference>
<comment type="caution">
    <text evidence="7">The sequence shown here is derived from an EMBL/GenBank/DDBJ whole genome shotgun (WGS) entry which is preliminary data.</text>
</comment>
<dbReference type="InterPro" id="IPR002645">
    <property type="entry name" value="STAS_dom"/>
</dbReference>
<organism evidence="7 8">
    <name type="scientific">Hypnocyclicus thermotrophus</name>
    <dbReference type="NCBI Taxonomy" id="1627895"/>
    <lineage>
        <taxon>Bacteria</taxon>
        <taxon>Fusobacteriati</taxon>
        <taxon>Fusobacteriota</taxon>
        <taxon>Fusobacteriia</taxon>
        <taxon>Fusobacteriales</taxon>
        <taxon>Fusobacteriaceae</taxon>
        <taxon>Hypnocyclicus</taxon>
    </lineage>
</organism>
<reference evidence="7 8" key="1">
    <citation type="submission" date="2019-03" db="EMBL/GenBank/DDBJ databases">
        <title>Genomic Encyclopedia of Type Strains, Phase IV (KMG-IV): sequencing the most valuable type-strain genomes for metagenomic binning, comparative biology and taxonomic classification.</title>
        <authorList>
            <person name="Goeker M."/>
        </authorList>
    </citation>
    <scope>NUCLEOTIDE SEQUENCE [LARGE SCALE GENOMIC DNA]</scope>
    <source>
        <strain evidence="7 8">DSM 100055</strain>
    </source>
</reference>
<dbReference type="GO" id="GO:0055085">
    <property type="term" value="P:transmembrane transport"/>
    <property type="evidence" value="ECO:0007669"/>
    <property type="project" value="InterPro"/>
</dbReference>
<feature type="transmembrane region" description="Helical" evidence="5">
    <location>
        <begin position="54"/>
        <end position="73"/>
    </location>
</feature>
<dbReference type="RefSeq" id="WP_134113439.1">
    <property type="nucleotide sequence ID" value="NZ_SOBG01000006.1"/>
</dbReference>
<keyword evidence="8" id="KW-1185">Reference proteome</keyword>
<keyword evidence="4 5" id="KW-0472">Membrane</keyword>
<dbReference type="SUPFAM" id="SSF52091">
    <property type="entry name" value="SpoIIaa-like"/>
    <property type="match status" value="1"/>
</dbReference>
<dbReference type="Proteomes" id="UP000294678">
    <property type="component" value="Unassembled WGS sequence"/>
</dbReference>
<dbReference type="CDD" id="cd07042">
    <property type="entry name" value="STAS_SulP_like_sulfate_transporter"/>
    <property type="match status" value="1"/>
</dbReference>